<keyword evidence="1" id="KW-0812">Transmembrane</keyword>
<evidence type="ECO:0000313" key="2">
    <source>
        <dbReference type="EMBL" id="CAG6615738.1"/>
    </source>
</evidence>
<name>A0A8D8M0C2_9HEMI</name>
<sequence>MSYVLFYFKLDVISIFIIILPTIIITYYLIIISLIIIIIIIMCSNFTRIKYLPCSLDPRILNYLSNNLTTELPRQIIYCRYTQLLTLESRYSRLFLISEV</sequence>
<proteinExistence type="predicted"/>
<evidence type="ECO:0000256" key="1">
    <source>
        <dbReference type="SAM" id="Phobius"/>
    </source>
</evidence>
<dbReference type="AlphaFoldDB" id="A0A8D8M0C2"/>
<accession>A0A8D8M0C2</accession>
<keyword evidence="1" id="KW-0472">Membrane</keyword>
<feature type="transmembrane region" description="Helical" evidence="1">
    <location>
        <begin position="12"/>
        <end position="41"/>
    </location>
</feature>
<reference evidence="2" key="1">
    <citation type="submission" date="2021-05" db="EMBL/GenBank/DDBJ databases">
        <authorList>
            <person name="Alioto T."/>
            <person name="Alioto T."/>
            <person name="Gomez Garrido J."/>
        </authorList>
    </citation>
    <scope>NUCLEOTIDE SEQUENCE</scope>
</reference>
<dbReference type="EMBL" id="HBUF01033765">
    <property type="protein sequence ID" value="CAG6615738.1"/>
    <property type="molecule type" value="Transcribed_RNA"/>
</dbReference>
<organism evidence="2">
    <name type="scientific">Cacopsylla melanoneura</name>
    <dbReference type="NCBI Taxonomy" id="428564"/>
    <lineage>
        <taxon>Eukaryota</taxon>
        <taxon>Metazoa</taxon>
        <taxon>Ecdysozoa</taxon>
        <taxon>Arthropoda</taxon>
        <taxon>Hexapoda</taxon>
        <taxon>Insecta</taxon>
        <taxon>Pterygota</taxon>
        <taxon>Neoptera</taxon>
        <taxon>Paraneoptera</taxon>
        <taxon>Hemiptera</taxon>
        <taxon>Sternorrhyncha</taxon>
        <taxon>Psylloidea</taxon>
        <taxon>Psyllidae</taxon>
        <taxon>Psyllinae</taxon>
        <taxon>Cacopsylla</taxon>
    </lineage>
</organism>
<keyword evidence="1" id="KW-1133">Transmembrane helix</keyword>
<protein>
    <submittedName>
        <fullName evidence="2">Uncharacterized protein</fullName>
    </submittedName>
</protein>